<keyword evidence="1" id="KW-1185">Reference proteome</keyword>
<name>A0A1I7UPM9_9PELO</name>
<dbReference type="WBParaSite" id="Csp11.Scaffold630.g18087.t1">
    <property type="protein sequence ID" value="Csp11.Scaffold630.g18087.t1"/>
    <property type="gene ID" value="Csp11.Scaffold630.g18087"/>
</dbReference>
<protein>
    <submittedName>
        <fullName evidence="2">Cystatin domain-containing protein</fullName>
    </submittedName>
</protein>
<organism evidence="1 2">
    <name type="scientific">Caenorhabditis tropicalis</name>
    <dbReference type="NCBI Taxonomy" id="1561998"/>
    <lineage>
        <taxon>Eukaryota</taxon>
        <taxon>Metazoa</taxon>
        <taxon>Ecdysozoa</taxon>
        <taxon>Nematoda</taxon>
        <taxon>Chromadorea</taxon>
        <taxon>Rhabditida</taxon>
        <taxon>Rhabditina</taxon>
        <taxon>Rhabditomorpha</taxon>
        <taxon>Rhabditoidea</taxon>
        <taxon>Rhabditidae</taxon>
        <taxon>Peloderinae</taxon>
        <taxon>Caenorhabditis</taxon>
    </lineage>
</organism>
<proteinExistence type="predicted"/>
<sequence>MKNPETVQSVEKFGQQARKMLVQRIQNKTTKLTEMVFQRKSLEGSVYYSLQVDLDVIVKFNLSPDRMADGFNIFPLQCSEDMEKSALQS</sequence>
<evidence type="ECO:0000313" key="2">
    <source>
        <dbReference type="WBParaSite" id="Csp11.Scaffold630.g18087.t1"/>
    </source>
</evidence>
<reference evidence="2" key="1">
    <citation type="submission" date="2016-11" db="UniProtKB">
        <authorList>
            <consortium name="WormBaseParasite"/>
        </authorList>
    </citation>
    <scope>IDENTIFICATION</scope>
</reference>
<accession>A0A1I7UPM9</accession>
<dbReference type="AlphaFoldDB" id="A0A1I7UPM9"/>
<dbReference type="Proteomes" id="UP000095282">
    <property type="component" value="Unplaced"/>
</dbReference>
<evidence type="ECO:0000313" key="1">
    <source>
        <dbReference type="Proteomes" id="UP000095282"/>
    </source>
</evidence>